<keyword evidence="4" id="KW-1185">Reference proteome</keyword>
<dbReference type="InterPro" id="IPR006015">
    <property type="entry name" value="Universal_stress_UspA"/>
</dbReference>
<sequence length="199" mass="20998">MSGPNGDTKQDTIRDTKQDTIMIAYDGSENADRAIDYAGRFLASHRAYVVTAWESGVHQSARLSALSGGMQPVLHSVVDQDIDDALHVDARTRNSRGVARARAAGLAAEGRLAEVDSTVWGALVDAADTLDVDILVTGTRGSSGLRALLHSSVAEHVLKHCHRPVLVVPAGCARRGEGAVAGQKAADRKSKARVVTSQP</sequence>
<dbReference type="RefSeq" id="WP_301570557.1">
    <property type="nucleotide sequence ID" value="NZ_JAPWIE010000002.1"/>
</dbReference>
<organism evidence="3 4">
    <name type="scientific">Gordonia rubripertincta</name>
    <name type="common">Rhodococcus corallinus</name>
    <dbReference type="NCBI Taxonomy" id="36822"/>
    <lineage>
        <taxon>Bacteria</taxon>
        <taxon>Bacillati</taxon>
        <taxon>Actinomycetota</taxon>
        <taxon>Actinomycetes</taxon>
        <taxon>Mycobacteriales</taxon>
        <taxon>Gordoniaceae</taxon>
        <taxon>Gordonia</taxon>
    </lineage>
</organism>
<comment type="similarity">
    <text evidence="1">Belongs to the universal stress protein A family.</text>
</comment>
<dbReference type="Pfam" id="PF00582">
    <property type="entry name" value="Usp"/>
    <property type="match status" value="1"/>
</dbReference>
<evidence type="ECO:0000313" key="4">
    <source>
        <dbReference type="Proteomes" id="UP001067235"/>
    </source>
</evidence>
<dbReference type="EMBL" id="JAPWIE010000002">
    <property type="protein sequence ID" value="MCZ4550010.1"/>
    <property type="molecule type" value="Genomic_DNA"/>
</dbReference>
<dbReference type="PANTHER" id="PTHR46268:SF6">
    <property type="entry name" value="UNIVERSAL STRESS PROTEIN UP12"/>
    <property type="match status" value="1"/>
</dbReference>
<gene>
    <name evidence="3" type="ORF">O4213_08445</name>
</gene>
<evidence type="ECO:0000256" key="1">
    <source>
        <dbReference type="ARBA" id="ARBA00008791"/>
    </source>
</evidence>
<comment type="caution">
    <text evidence="3">The sequence shown here is derived from an EMBL/GenBank/DDBJ whole genome shotgun (WGS) entry which is preliminary data.</text>
</comment>
<dbReference type="InterPro" id="IPR006016">
    <property type="entry name" value="UspA"/>
</dbReference>
<name>A0ABT4MSN7_GORRU</name>
<proteinExistence type="inferred from homology"/>
<evidence type="ECO:0000313" key="3">
    <source>
        <dbReference type="EMBL" id="MCZ4550010.1"/>
    </source>
</evidence>
<evidence type="ECO:0000259" key="2">
    <source>
        <dbReference type="Pfam" id="PF00582"/>
    </source>
</evidence>
<dbReference type="Gene3D" id="3.40.50.620">
    <property type="entry name" value="HUPs"/>
    <property type="match status" value="1"/>
</dbReference>
<accession>A0ABT4MSN7</accession>
<dbReference type="SUPFAM" id="SSF52402">
    <property type="entry name" value="Adenine nucleotide alpha hydrolases-like"/>
    <property type="match status" value="1"/>
</dbReference>
<protein>
    <submittedName>
        <fullName evidence="3">Universal stress protein</fullName>
    </submittedName>
</protein>
<dbReference type="Proteomes" id="UP001067235">
    <property type="component" value="Unassembled WGS sequence"/>
</dbReference>
<dbReference type="InterPro" id="IPR014729">
    <property type="entry name" value="Rossmann-like_a/b/a_fold"/>
</dbReference>
<dbReference type="PRINTS" id="PR01438">
    <property type="entry name" value="UNVRSLSTRESS"/>
</dbReference>
<feature type="domain" description="UspA" evidence="2">
    <location>
        <begin position="20"/>
        <end position="169"/>
    </location>
</feature>
<reference evidence="3" key="1">
    <citation type="submission" date="2022-12" db="EMBL/GenBank/DDBJ databases">
        <authorList>
            <person name="Krivoruchko A.V."/>
            <person name="Elkin A."/>
        </authorList>
    </citation>
    <scope>NUCLEOTIDE SEQUENCE</scope>
    <source>
        <strain evidence="3">IEGM 1388</strain>
    </source>
</reference>
<dbReference type="PANTHER" id="PTHR46268">
    <property type="entry name" value="STRESS RESPONSE PROTEIN NHAX"/>
    <property type="match status" value="1"/>
</dbReference>